<name>A0A927IHZ8_9BACT</name>
<gene>
    <name evidence="3" type="ORF">IEN85_12035</name>
</gene>
<feature type="domain" description="NIPSNAP" evidence="2">
    <location>
        <begin position="147"/>
        <end position="228"/>
    </location>
</feature>
<dbReference type="RefSeq" id="WP_191617334.1">
    <property type="nucleotide sequence ID" value="NZ_JACYFG010000035.1"/>
</dbReference>
<feature type="domain" description="NIPSNAP" evidence="2">
    <location>
        <begin position="33"/>
        <end position="134"/>
    </location>
</feature>
<keyword evidence="4" id="KW-1185">Reference proteome</keyword>
<evidence type="ECO:0000313" key="3">
    <source>
        <dbReference type="EMBL" id="MBD5780223.1"/>
    </source>
</evidence>
<proteinExistence type="predicted"/>
<evidence type="ECO:0000259" key="2">
    <source>
        <dbReference type="Pfam" id="PF07978"/>
    </source>
</evidence>
<feature type="chain" id="PRO_5037564287" evidence="1">
    <location>
        <begin position="25"/>
        <end position="258"/>
    </location>
</feature>
<evidence type="ECO:0000256" key="1">
    <source>
        <dbReference type="SAM" id="SignalP"/>
    </source>
</evidence>
<dbReference type="Pfam" id="PF07978">
    <property type="entry name" value="NIPSNAP"/>
    <property type="match status" value="2"/>
</dbReference>
<organism evidence="3 4">
    <name type="scientific">Pelagicoccus enzymogenes</name>
    <dbReference type="NCBI Taxonomy" id="2773457"/>
    <lineage>
        <taxon>Bacteria</taxon>
        <taxon>Pseudomonadati</taxon>
        <taxon>Verrucomicrobiota</taxon>
        <taxon>Opitutia</taxon>
        <taxon>Puniceicoccales</taxon>
        <taxon>Pelagicoccaceae</taxon>
        <taxon>Pelagicoccus</taxon>
    </lineage>
</organism>
<protein>
    <submittedName>
        <fullName evidence="3">NIPSNAP family protein</fullName>
    </submittedName>
</protein>
<dbReference type="InterPro" id="IPR011008">
    <property type="entry name" value="Dimeric_a/b-barrel"/>
</dbReference>
<dbReference type="Gene3D" id="3.30.70.100">
    <property type="match status" value="2"/>
</dbReference>
<dbReference type="PROSITE" id="PS51257">
    <property type="entry name" value="PROKAR_LIPOPROTEIN"/>
    <property type="match status" value="1"/>
</dbReference>
<dbReference type="SUPFAM" id="SSF54909">
    <property type="entry name" value="Dimeric alpha+beta barrel"/>
    <property type="match status" value="2"/>
</dbReference>
<dbReference type="AlphaFoldDB" id="A0A927IHZ8"/>
<dbReference type="EMBL" id="JACYFG010000035">
    <property type="protein sequence ID" value="MBD5780223.1"/>
    <property type="molecule type" value="Genomic_DNA"/>
</dbReference>
<dbReference type="Proteomes" id="UP000622317">
    <property type="component" value="Unassembled WGS sequence"/>
</dbReference>
<comment type="caution">
    <text evidence="3">The sequence shown here is derived from an EMBL/GenBank/DDBJ whole genome shotgun (WGS) entry which is preliminary data.</text>
</comment>
<sequence>MPRLLAPLCVALCLALLGACSQQTFEPKDQRLFELRVYHPHEGKLEALHERFREHTLALFEKHGMQHVGYWVTDEDAAKLVYIVAFEDEAERDLAWANFVEDPEWKAAYAESIVDGRLVQKIDSTLMRTTDYSPAILQQVATPTRVFELRTYKASEGRLVHLDQRFRGATMDLFAKHGATNLVYFHPVESSGGAGDTLIYLLAHDSRVAREQMFRDFREDEEWKEVKAASEVAAGGPLTVKGGVKSVMLLPTDYSKIQ</sequence>
<evidence type="ECO:0000313" key="4">
    <source>
        <dbReference type="Proteomes" id="UP000622317"/>
    </source>
</evidence>
<accession>A0A927IHZ8</accession>
<reference evidence="3" key="1">
    <citation type="submission" date="2020-09" db="EMBL/GenBank/DDBJ databases">
        <title>Pelagicoccus enzymogenes sp. nov. with an EPS production, isolated from marine sediment.</title>
        <authorList>
            <person name="Feng X."/>
        </authorList>
    </citation>
    <scope>NUCLEOTIDE SEQUENCE</scope>
    <source>
        <strain evidence="3">NFK12</strain>
    </source>
</reference>
<feature type="signal peptide" evidence="1">
    <location>
        <begin position="1"/>
        <end position="24"/>
    </location>
</feature>
<keyword evidence="1" id="KW-0732">Signal</keyword>
<dbReference type="InterPro" id="IPR012577">
    <property type="entry name" value="NIPSNAP"/>
</dbReference>